<dbReference type="HOGENOM" id="CLU_009520_1_4_6"/>
<gene>
    <name evidence="4" type="ordered locus">Mlg_1995</name>
</gene>
<dbReference type="PROSITE" id="PS00922">
    <property type="entry name" value="TRANSGLYCOSYLASE"/>
    <property type="match status" value="1"/>
</dbReference>
<dbReference type="InterPro" id="IPR023346">
    <property type="entry name" value="Lysozyme-like_dom_sf"/>
</dbReference>
<reference evidence="5" key="1">
    <citation type="submission" date="2006-08" db="EMBL/GenBank/DDBJ databases">
        <title>Complete sequence of Alkalilimnicola ehrilichei MLHE-1.</title>
        <authorList>
            <person name="Copeland A."/>
            <person name="Lucas S."/>
            <person name="Lapidus A."/>
            <person name="Barry K."/>
            <person name="Detter J.C."/>
            <person name="Glavina del Rio T."/>
            <person name="Hammon N."/>
            <person name="Israni S."/>
            <person name="Dalin E."/>
            <person name="Tice H."/>
            <person name="Pitluck S."/>
            <person name="Sims D."/>
            <person name="Brettin T."/>
            <person name="Bruce D."/>
            <person name="Han C."/>
            <person name="Tapia R."/>
            <person name="Gilna P."/>
            <person name="Schmutz J."/>
            <person name="Larimer F."/>
            <person name="Land M."/>
            <person name="Hauser L."/>
            <person name="Kyrpides N."/>
            <person name="Mikhailova N."/>
            <person name="Oremland R.S."/>
            <person name="Hoeft S.E."/>
            <person name="Switzer-Blum J."/>
            <person name="Kulp T."/>
            <person name="King G."/>
            <person name="Tabita R."/>
            <person name="Witte B."/>
            <person name="Santini J.M."/>
            <person name="Basu P."/>
            <person name="Hollibaugh J.T."/>
            <person name="Xie G."/>
            <person name="Stolz J.F."/>
            <person name="Richardson P."/>
        </authorList>
    </citation>
    <scope>NUCLEOTIDE SEQUENCE [LARGE SCALE GENOMIC DNA]</scope>
    <source>
        <strain evidence="5">ATCC BAA-1101 / DSM 17681 / MLHE-1</strain>
    </source>
</reference>
<feature type="domain" description="LysM" evidence="3">
    <location>
        <begin position="343"/>
        <end position="386"/>
    </location>
</feature>
<dbReference type="InterPro" id="IPR000189">
    <property type="entry name" value="Transglyc_AS"/>
</dbReference>
<dbReference type="InterPro" id="IPR018392">
    <property type="entry name" value="LysM"/>
</dbReference>
<dbReference type="CAZy" id="CBM50">
    <property type="family name" value="Carbohydrate-Binding Module Family 50"/>
</dbReference>
<dbReference type="PANTHER" id="PTHR33734:SF22">
    <property type="entry name" value="MEMBRANE-BOUND LYTIC MUREIN TRANSGLYCOSYLASE D"/>
    <property type="match status" value="1"/>
</dbReference>
<dbReference type="EMBL" id="CP000453">
    <property type="protein sequence ID" value="ABI57337.1"/>
    <property type="molecule type" value="Genomic_DNA"/>
</dbReference>
<dbReference type="CDD" id="cd00118">
    <property type="entry name" value="LysM"/>
    <property type="match status" value="3"/>
</dbReference>
<dbReference type="CDD" id="cd16894">
    <property type="entry name" value="MltD-like"/>
    <property type="match status" value="1"/>
</dbReference>
<dbReference type="PROSITE" id="PS51257">
    <property type="entry name" value="PROKAR_LIPOPROTEIN"/>
    <property type="match status" value="1"/>
</dbReference>
<dbReference type="FunFam" id="1.10.530.10:FF:000004">
    <property type="entry name" value="Membrane-bound lytic murein transglycosylase D"/>
    <property type="match status" value="1"/>
</dbReference>
<keyword evidence="5" id="KW-1185">Reference proteome</keyword>
<dbReference type="KEGG" id="aeh:Mlg_1995"/>
<protein>
    <submittedName>
        <fullName evidence="4">Lytic transglycosylase, catalytic</fullName>
    </submittedName>
</protein>
<dbReference type="CAZy" id="GH23">
    <property type="family name" value="Glycoside Hydrolase Family 23"/>
</dbReference>
<dbReference type="Pfam" id="PF01464">
    <property type="entry name" value="SLT"/>
    <property type="match status" value="1"/>
</dbReference>
<dbReference type="InterPro" id="IPR008258">
    <property type="entry name" value="Transglycosylase_SLT_dom_1"/>
</dbReference>
<evidence type="ECO:0000313" key="5">
    <source>
        <dbReference type="Proteomes" id="UP000001962"/>
    </source>
</evidence>
<proteinExistence type="inferred from homology"/>
<feature type="domain" description="LysM" evidence="3">
    <location>
        <begin position="418"/>
        <end position="462"/>
    </location>
</feature>
<dbReference type="PROSITE" id="PS51782">
    <property type="entry name" value="LYSM"/>
    <property type="match status" value="3"/>
</dbReference>
<evidence type="ECO:0000256" key="2">
    <source>
        <dbReference type="SAM" id="MobiDB-lite"/>
    </source>
</evidence>
<dbReference type="PANTHER" id="PTHR33734">
    <property type="entry name" value="LYSM DOMAIN-CONTAINING GPI-ANCHORED PROTEIN 2"/>
    <property type="match status" value="1"/>
</dbReference>
<feature type="region of interest" description="Disordered" evidence="2">
    <location>
        <begin position="395"/>
        <end position="416"/>
    </location>
</feature>
<dbReference type="SUPFAM" id="SSF53955">
    <property type="entry name" value="Lysozyme-like"/>
    <property type="match status" value="1"/>
</dbReference>
<dbReference type="Gene3D" id="3.10.350.10">
    <property type="entry name" value="LysM domain"/>
    <property type="match status" value="3"/>
</dbReference>
<dbReference type="GO" id="GO:0016020">
    <property type="term" value="C:membrane"/>
    <property type="evidence" value="ECO:0007669"/>
    <property type="project" value="InterPro"/>
</dbReference>
<dbReference type="Gene3D" id="1.10.530.10">
    <property type="match status" value="1"/>
</dbReference>
<dbReference type="eggNOG" id="COG0741">
    <property type="taxonomic scope" value="Bacteria"/>
</dbReference>
<feature type="domain" description="LysM" evidence="3">
    <location>
        <begin position="484"/>
        <end position="528"/>
    </location>
</feature>
<dbReference type="Proteomes" id="UP000001962">
    <property type="component" value="Chromosome"/>
</dbReference>
<evidence type="ECO:0000259" key="3">
    <source>
        <dbReference type="PROSITE" id="PS51782"/>
    </source>
</evidence>
<dbReference type="AlphaFoldDB" id="Q0A750"/>
<dbReference type="InterPro" id="IPR036779">
    <property type="entry name" value="LysM_dom_sf"/>
</dbReference>
<evidence type="ECO:0000256" key="1">
    <source>
        <dbReference type="ARBA" id="ARBA00007734"/>
    </source>
</evidence>
<dbReference type="GO" id="GO:0008932">
    <property type="term" value="F:lytic endotransglycosylase activity"/>
    <property type="evidence" value="ECO:0007669"/>
    <property type="project" value="TreeGrafter"/>
</dbReference>
<sequence>MVHTRMIPLCLALALGASGCASLDPRGADGESKRGHHARVILPGEPLANVPVPEEERRPAESAAPAAAEDIWARLRDGFQLPAVTHQRIDQERARFTGRQNYFDAVGQRARPYLYHILGELEARDLPTELVLVAMVESAFQPFAYSHGRAAGLWQFIPATGKHFGLEQNWWYDGRRDVIASTEAALTYLDYLHGFFDGDWLLALAAYNAGEGRVQRAVRANQRAGKATDFWSLNLPAETRAYVPRVLALRDILAEPDRFGIRLPPIDNERQLAVVELEHQLDLALAAEMAGVELDKIYRYNPGFNRWATLPEGRHRLAIPKASKERFTAALADLHPSEMVRWQRHEVRRGETLSGIASRYNTSVSVLRDTNDLSGDRIRVGQALLVPTASQGNEAYTLSADNRRRANQNRQRDGRHKLEHTVRPGDTFWELARRHGVSVRELAGWNDMAPGDPLRPGNTLVIWSGDGAAANARNSGPGERLQRVTYTVRSGDSVYTIARRFNVSMQDVKRWNNLRSGQYLQPGQTLTLNVDVTNQSAGL</sequence>
<dbReference type="GO" id="GO:0000270">
    <property type="term" value="P:peptidoglycan metabolic process"/>
    <property type="evidence" value="ECO:0007669"/>
    <property type="project" value="InterPro"/>
</dbReference>
<name>Q0A750_ALKEH</name>
<evidence type="ECO:0000313" key="4">
    <source>
        <dbReference type="EMBL" id="ABI57337.1"/>
    </source>
</evidence>
<dbReference type="eggNOG" id="COG1388">
    <property type="taxonomic scope" value="Bacteria"/>
</dbReference>
<comment type="similarity">
    <text evidence="1">Belongs to the transglycosylase Slt family.</text>
</comment>
<organism evidence="4 5">
    <name type="scientific">Alkalilimnicola ehrlichii (strain ATCC BAA-1101 / DSM 17681 / MLHE-1)</name>
    <dbReference type="NCBI Taxonomy" id="187272"/>
    <lineage>
        <taxon>Bacteria</taxon>
        <taxon>Pseudomonadati</taxon>
        <taxon>Pseudomonadota</taxon>
        <taxon>Gammaproteobacteria</taxon>
        <taxon>Chromatiales</taxon>
        <taxon>Ectothiorhodospiraceae</taxon>
        <taxon>Alkalilimnicola</taxon>
    </lineage>
</organism>
<dbReference type="SUPFAM" id="SSF54106">
    <property type="entry name" value="LysM domain"/>
    <property type="match status" value="3"/>
</dbReference>
<dbReference type="SMART" id="SM00257">
    <property type="entry name" value="LysM"/>
    <property type="match status" value="3"/>
</dbReference>
<dbReference type="Pfam" id="PF01476">
    <property type="entry name" value="LysM"/>
    <property type="match status" value="3"/>
</dbReference>
<accession>Q0A750</accession>